<organism evidence="3">
    <name type="scientific">Dissoconium aciculare CBS 342.82</name>
    <dbReference type="NCBI Taxonomy" id="1314786"/>
    <lineage>
        <taxon>Eukaryota</taxon>
        <taxon>Fungi</taxon>
        <taxon>Dikarya</taxon>
        <taxon>Ascomycota</taxon>
        <taxon>Pezizomycotina</taxon>
        <taxon>Dothideomycetes</taxon>
        <taxon>Dothideomycetidae</taxon>
        <taxon>Mycosphaerellales</taxon>
        <taxon>Dissoconiaceae</taxon>
        <taxon>Dissoconium</taxon>
    </lineage>
</organism>
<evidence type="ECO:0000256" key="1">
    <source>
        <dbReference type="SAM" id="MobiDB-lite"/>
    </source>
</evidence>
<feature type="compositionally biased region" description="Basic and acidic residues" evidence="1">
    <location>
        <begin position="115"/>
        <end position="130"/>
    </location>
</feature>
<proteinExistence type="predicted"/>
<feature type="compositionally biased region" description="Polar residues" evidence="1">
    <location>
        <begin position="25"/>
        <end position="44"/>
    </location>
</feature>
<reference evidence="3" key="3">
    <citation type="submission" date="2025-08" db="UniProtKB">
        <authorList>
            <consortium name="RefSeq"/>
        </authorList>
    </citation>
    <scope>IDENTIFICATION</scope>
    <source>
        <strain evidence="3">CBS 342.82</strain>
    </source>
</reference>
<dbReference type="PANTHER" id="PTHR42085">
    <property type="entry name" value="F-BOX DOMAIN-CONTAINING PROTEIN"/>
    <property type="match status" value="1"/>
</dbReference>
<gene>
    <name evidence="3" type="ORF">K489DRAFT_78229</name>
</gene>
<keyword evidence="2" id="KW-1185">Reference proteome</keyword>
<dbReference type="OrthoDB" id="62952at2759"/>
<evidence type="ECO:0000313" key="3">
    <source>
        <dbReference type="RefSeq" id="XP_033456299.1"/>
    </source>
</evidence>
<feature type="region of interest" description="Disordered" evidence="1">
    <location>
        <begin position="71"/>
        <end position="362"/>
    </location>
</feature>
<dbReference type="PANTHER" id="PTHR42085:SF2">
    <property type="entry name" value="F-BOX DOMAIN-CONTAINING PROTEIN"/>
    <property type="match status" value="1"/>
</dbReference>
<feature type="compositionally biased region" description="Basic and acidic residues" evidence="1">
    <location>
        <begin position="148"/>
        <end position="199"/>
    </location>
</feature>
<name>A0A6J3LUE2_9PEZI</name>
<dbReference type="Proteomes" id="UP000504637">
    <property type="component" value="Unplaced"/>
</dbReference>
<evidence type="ECO:0000313" key="2">
    <source>
        <dbReference type="Proteomes" id="UP000504637"/>
    </source>
</evidence>
<feature type="region of interest" description="Disordered" evidence="1">
    <location>
        <begin position="25"/>
        <end position="46"/>
    </location>
</feature>
<dbReference type="RefSeq" id="XP_033456299.1">
    <property type="nucleotide sequence ID" value="XM_033608919.1"/>
</dbReference>
<feature type="compositionally biased region" description="Basic and acidic residues" evidence="1">
    <location>
        <begin position="213"/>
        <end position="223"/>
    </location>
</feature>
<protein>
    <submittedName>
        <fullName evidence="3">Uncharacterized protein</fullName>
    </submittedName>
</protein>
<feature type="compositionally biased region" description="Basic and acidic residues" evidence="1">
    <location>
        <begin position="260"/>
        <end position="298"/>
    </location>
</feature>
<reference evidence="3" key="2">
    <citation type="submission" date="2020-04" db="EMBL/GenBank/DDBJ databases">
        <authorList>
            <consortium name="NCBI Genome Project"/>
        </authorList>
    </citation>
    <scope>NUCLEOTIDE SEQUENCE</scope>
    <source>
        <strain evidence="3">CBS 342.82</strain>
    </source>
</reference>
<dbReference type="InterPro" id="IPR038883">
    <property type="entry name" value="AN11006-like"/>
</dbReference>
<feature type="region of interest" description="Disordered" evidence="1">
    <location>
        <begin position="545"/>
        <end position="569"/>
    </location>
</feature>
<reference evidence="3" key="1">
    <citation type="submission" date="2020-01" db="EMBL/GenBank/DDBJ databases">
        <authorList>
            <consortium name="DOE Joint Genome Institute"/>
            <person name="Haridas S."/>
            <person name="Albert R."/>
            <person name="Binder M."/>
            <person name="Bloem J."/>
            <person name="Labutti K."/>
            <person name="Salamov A."/>
            <person name="Andreopoulos B."/>
            <person name="Baker S.E."/>
            <person name="Barry K."/>
            <person name="Bills G."/>
            <person name="Bluhm B.H."/>
            <person name="Cannon C."/>
            <person name="Castanera R."/>
            <person name="Culley D.E."/>
            <person name="Daum C."/>
            <person name="Ezra D."/>
            <person name="Gonzalez J.B."/>
            <person name="Henrissat B."/>
            <person name="Kuo A."/>
            <person name="Liang C."/>
            <person name="Lipzen A."/>
            <person name="Lutzoni F."/>
            <person name="Magnuson J."/>
            <person name="Mondo S."/>
            <person name="Nolan M."/>
            <person name="Ohm R."/>
            <person name="Pangilinan J."/>
            <person name="Park H.-J."/>
            <person name="Ramirez L."/>
            <person name="Alfaro M."/>
            <person name="Sun H."/>
            <person name="Tritt A."/>
            <person name="Yoshinaga Y."/>
            <person name="Zwiers L.-H."/>
            <person name="Turgeon B.G."/>
            <person name="Goodwin S.B."/>
            <person name="Spatafora J.W."/>
            <person name="Crous P.W."/>
            <person name="Grigoriev I.V."/>
        </authorList>
    </citation>
    <scope>NUCLEOTIDE SEQUENCE</scope>
    <source>
        <strain evidence="3">CBS 342.82</strain>
    </source>
</reference>
<sequence>MVNGFHPEIDAARAASIRFNSLLDTHNPENSPVTVSMASRNPQTPDRMDLLSASDVLSGILQKMLERQKLRDDVAADHCPKTKPKAPGPATEAHRKRANRETEKQSHKEKRKHKIESADVHPRKSHKTDGHSTNSHKTSRSEVGSGGKEAEIRADKQVHREKSERESETAVEKSKMGHDDSHKAKVPEKKAPIEPEKPSHQAKRKRESGTAADHLDNNSEASRKVPKISNNAAKVDLWTEAPKEKKSAPKQPFRGPLTNSEKKLKAAQDAEREKKKEAAAARRIGKTAERKKVKEAAQARKAAQASGVKAHKKYRIAGTGKSGDASKIPNSARSQYEPESEKKEMQSRSFLTGDLFDKKEENTSTMYTEIEEDDADVPEEKRSSVLYRPTPQAMFFKEQQSAKNEALEEAGLAPEPRRTGRFRFLDLDREIRDKIYELAVVNRTCFKWPVDSHLDHRQPDLAMVCRQIRHEVLPLYYLENHFAMTLPCVIQDDKPNEKMVLLENWLNAIGDPQNEEGKWLDKIQRWVFDGAWEPVNEETQIDPTAAEHAGNQSVPAKAKEADGKAKPAPRLFGRSPLSKKFILHAEYSSKIEDGVKLRIHRQAACILPQYSGPDKRCMLQQVPESVRIILSAWRGFIARSSSPTRAKHLTRLVGKLNKLTPDLAGACCKPCSDGSWPAAAIVLD</sequence>
<dbReference type="GeneID" id="54366720"/>
<accession>A0A6J3LUE2</accession>
<feature type="compositionally biased region" description="Basic and acidic residues" evidence="1">
    <location>
        <begin position="71"/>
        <end position="80"/>
    </location>
</feature>
<dbReference type="AlphaFoldDB" id="A0A6J3LUE2"/>